<reference evidence="3 4" key="1">
    <citation type="submission" date="2015-05" db="EMBL/GenBank/DDBJ databases">
        <title>Genome sequencing and analysis of members of genus Stenotrophomonas.</title>
        <authorList>
            <person name="Patil P.P."/>
            <person name="Midha S."/>
            <person name="Patil P.B."/>
        </authorList>
    </citation>
    <scope>NUCLEOTIDE SEQUENCE [LARGE SCALE GENOMIC DNA]</scope>
    <source>
        <strain evidence="3 4">DSM 12575</strain>
    </source>
</reference>
<evidence type="ECO:0000313" key="3">
    <source>
        <dbReference type="EMBL" id="KRG56181.1"/>
    </source>
</evidence>
<dbReference type="Pfam" id="PF03797">
    <property type="entry name" value="Autotransporter"/>
    <property type="match status" value="1"/>
</dbReference>
<dbReference type="InterPro" id="IPR006315">
    <property type="entry name" value="OM_autotransptr_brl_dom"/>
</dbReference>
<comment type="caution">
    <text evidence="3">The sequence shown here is derived from an EMBL/GenBank/DDBJ whole genome shotgun (WGS) entry which is preliminary data.</text>
</comment>
<dbReference type="SMART" id="SM00869">
    <property type="entry name" value="Autotransporter"/>
    <property type="match status" value="1"/>
</dbReference>
<dbReference type="RefSeq" id="WP_055768227.1">
    <property type="nucleotide sequence ID" value="NZ_LDJG01000018.1"/>
</dbReference>
<protein>
    <submittedName>
        <fullName evidence="3">Membrane protein</fullName>
    </submittedName>
</protein>
<dbReference type="InterPro" id="IPR005546">
    <property type="entry name" value="Autotransporte_beta"/>
</dbReference>
<evidence type="ECO:0000313" key="4">
    <source>
        <dbReference type="Proteomes" id="UP000050902"/>
    </source>
</evidence>
<proteinExistence type="predicted"/>
<dbReference type="EMBL" id="LDJG01000018">
    <property type="protein sequence ID" value="KRG56181.1"/>
    <property type="molecule type" value="Genomic_DNA"/>
</dbReference>
<keyword evidence="4" id="KW-1185">Reference proteome</keyword>
<dbReference type="Proteomes" id="UP000050902">
    <property type="component" value="Unassembled WGS sequence"/>
</dbReference>
<dbReference type="InterPro" id="IPR036709">
    <property type="entry name" value="Autotransporte_beta_dom_sf"/>
</dbReference>
<evidence type="ECO:0000256" key="1">
    <source>
        <dbReference type="SAM" id="SignalP"/>
    </source>
</evidence>
<dbReference type="NCBIfam" id="TIGR01414">
    <property type="entry name" value="autotrans_barl"/>
    <property type="match status" value="1"/>
</dbReference>
<feature type="signal peptide" evidence="1">
    <location>
        <begin position="1"/>
        <end position="27"/>
    </location>
</feature>
<name>A0ABR5NI66_9GAMM</name>
<feature type="domain" description="Autotransporter" evidence="2">
    <location>
        <begin position="684"/>
        <end position="968"/>
    </location>
</feature>
<dbReference type="PROSITE" id="PS51208">
    <property type="entry name" value="AUTOTRANSPORTER"/>
    <property type="match status" value="1"/>
</dbReference>
<accession>A0ABR5NI66</accession>
<evidence type="ECO:0000259" key="2">
    <source>
        <dbReference type="PROSITE" id="PS51208"/>
    </source>
</evidence>
<feature type="chain" id="PRO_5045557113" evidence="1">
    <location>
        <begin position="28"/>
        <end position="968"/>
    </location>
</feature>
<dbReference type="Gene3D" id="2.40.128.130">
    <property type="entry name" value="Autotransporter beta-domain"/>
    <property type="match status" value="1"/>
</dbReference>
<sequence>MKRSVLSMALSGLLATAAFGMAGDASAMTVHVNGDRIFLSGDVTLADIVALPAMLAKAEAEGRPFREVVLRTSNGGALISGEWLQAVIRTAGLNTIVSGHCISSCSIMQSGGVERYMAGDLPTEADSVQIHAASSGGRVTYGPSPRMFGIYTGNYGGGMDEELLYKALFQVTQPNGLLVFTDPSRTSGDSVSFDPDGTGRKSQTFPGQDMFNNNIMTSADYNNPGDTLRVTSNVTGDINPGYLRTGRLLQALVDDDFARWNDDDYGTTYINLAVTIYNLAQNGPNGIGQFSIQDYLSDPGIQAMLRSKLRLDELDVSALANSAGVISIGNGAIWRTAATTGADLMRVDSGAIALEGGALRTTELRVQRDGALIGHGDIGSATMDSDALLDATGPSWREDGFSRVVINGLLMPRGGDLTTHGYVNIQPGSLVAFDVTEAGGAAAGRLRIGDFYDGGMNEGALVVAPGAQLALNVAEGFYGADYVRELIDGPIYMAGAYQGFQQVARLGDAGYSASIADGEVFRPRNNSLLSFNVHQTADGLWLTANTGFEQTGLFANAQSGDGLGRALAAAANGGRAGMKPLLGALQFADRDVIRQQAGALRGDAHATLQLADAALVGGIGSVIQHHQFDLRSNGGDADGLAAQAAQAASAQPGMGNGSLFSQLAMHLVEPAANGEGEGGMQGGDSRRGVGIWGRGFGSQGRIDAQGSVAGMSQNIGGIVVGADTRVADDKVALGVSVAAADMSARARDGVDFHGDVRALDIGGYLEAAHAKGYVAASVRYTDLRHDTRRSIAGIEGLQAPLRAKYDSNAVSARLEHGFSFTTAGGAVLQPLLPVVDYARLSNARFDEGKGAGALAGRSGSLESLRVGAGLQLFKTFDGRNGERITPHARVLWQKELRDTQARFTTAFAAAPDLTFGTASQELGEQLLSWNLGVSSRASERLSVMLDYVGERRDGQTVNGVMLGLGYRF</sequence>
<dbReference type="SUPFAM" id="SSF103515">
    <property type="entry name" value="Autotransporter"/>
    <property type="match status" value="1"/>
</dbReference>
<gene>
    <name evidence="3" type="ORF">ABB22_12495</name>
</gene>
<keyword evidence="1" id="KW-0732">Signal</keyword>
<organism evidence="3 4">
    <name type="scientific">Stenotrophomonas nitritireducens</name>
    <dbReference type="NCBI Taxonomy" id="83617"/>
    <lineage>
        <taxon>Bacteria</taxon>
        <taxon>Pseudomonadati</taxon>
        <taxon>Pseudomonadota</taxon>
        <taxon>Gammaproteobacteria</taxon>
        <taxon>Lysobacterales</taxon>
        <taxon>Lysobacteraceae</taxon>
        <taxon>Stenotrophomonas</taxon>
    </lineage>
</organism>